<dbReference type="OrthoDB" id="5678344at2"/>
<sequence length="93" mass="10403">MLQSHDGTLIGEGTMRNSNSPEIPDRWIPCSERMPEESVDAAGCATGYLVLYEKGKEPNGGFNVGVWNVTYLRQWWKGIVTHWMPLPAAPEVK</sequence>
<keyword evidence="4" id="KW-1185">Reference proteome</keyword>
<dbReference type="AlphaFoldDB" id="A0A4P8YPH0"/>
<evidence type="ECO:0000313" key="3">
    <source>
        <dbReference type="EMBL" id="QCT22770.1"/>
    </source>
</evidence>
<name>A0A4P8YPH0_9ENTR</name>
<evidence type="ECO:0000313" key="4">
    <source>
        <dbReference type="Proteomes" id="UP000302163"/>
    </source>
</evidence>
<accession>A0A4P8YPH0</accession>
<reference evidence="3 4" key="1">
    <citation type="submission" date="2019-05" db="EMBL/GenBank/DDBJ databases">
        <title>Complete genome sequence of Izhakiella calystegiae KSNA2, an endophyte isolated from beach morning glory (Calystegia soldanella).</title>
        <authorList>
            <person name="Jiang L."/>
            <person name="Jeong J.C."/>
            <person name="Kim C.Y."/>
            <person name="Kim D.H."/>
            <person name="Kim S.W."/>
            <person name="Lee j."/>
        </authorList>
    </citation>
    <scope>NUCLEOTIDE SEQUENCE [LARGE SCALE GENOMIC DNA]</scope>
    <source>
        <strain evidence="3 4">KSNA2</strain>
    </source>
</reference>
<feature type="region of interest" description="Disordered" evidence="1">
    <location>
        <begin position="1"/>
        <end position="24"/>
    </location>
</feature>
<dbReference type="Proteomes" id="UP000302163">
    <property type="component" value="Chromosome"/>
</dbReference>
<feature type="domain" description="DUF551" evidence="2">
    <location>
        <begin position="27"/>
        <end position="91"/>
    </location>
</feature>
<proteinExistence type="predicted"/>
<evidence type="ECO:0000259" key="2">
    <source>
        <dbReference type="Pfam" id="PF04448"/>
    </source>
</evidence>
<organism evidence="3 4">
    <name type="scientific">Jejubacter calystegiae</name>
    <dbReference type="NCBI Taxonomy" id="2579935"/>
    <lineage>
        <taxon>Bacteria</taxon>
        <taxon>Pseudomonadati</taxon>
        <taxon>Pseudomonadota</taxon>
        <taxon>Gammaproteobacteria</taxon>
        <taxon>Enterobacterales</taxon>
        <taxon>Enterobacteriaceae</taxon>
        <taxon>Jejubacter</taxon>
    </lineage>
</organism>
<dbReference type="InterPro" id="IPR007539">
    <property type="entry name" value="DUF551"/>
</dbReference>
<protein>
    <submittedName>
        <fullName evidence="3">DUF551 domain-containing protein</fullName>
    </submittedName>
</protein>
<evidence type="ECO:0000256" key="1">
    <source>
        <dbReference type="SAM" id="MobiDB-lite"/>
    </source>
</evidence>
<dbReference type="EMBL" id="CP040428">
    <property type="protein sequence ID" value="QCT22770.1"/>
    <property type="molecule type" value="Genomic_DNA"/>
</dbReference>
<dbReference type="KEGG" id="izh:FEM41_20240"/>
<gene>
    <name evidence="3" type="ORF">FEM41_20240</name>
</gene>
<dbReference type="Pfam" id="PF04448">
    <property type="entry name" value="DUF551"/>
    <property type="match status" value="1"/>
</dbReference>